<feature type="compositionally biased region" description="Low complexity" evidence="3">
    <location>
        <begin position="33"/>
        <end position="50"/>
    </location>
</feature>
<dbReference type="PANTHER" id="PTHR19143:SF444">
    <property type="entry name" value="PROTEIN SCABROUS"/>
    <property type="match status" value="1"/>
</dbReference>
<evidence type="ECO:0000256" key="3">
    <source>
        <dbReference type="SAM" id="MobiDB-lite"/>
    </source>
</evidence>
<dbReference type="InterPro" id="IPR036056">
    <property type="entry name" value="Fibrinogen-like_C"/>
</dbReference>
<feature type="chain" id="PRO_5039915099" description="Fibrinogen C-terminal domain-containing protein" evidence="4">
    <location>
        <begin position="26"/>
        <end position="683"/>
    </location>
</feature>
<evidence type="ECO:0000313" key="6">
    <source>
        <dbReference type="EMBL" id="KAG5678216.1"/>
    </source>
</evidence>
<keyword evidence="7" id="KW-1185">Reference proteome</keyword>
<evidence type="ECO:0000259" key="5">
    <source>
        <dbReference type="PROSITE" id="PS51406"/>
    </source>
</evidence>
<evidence type="ECO:0000313" key="7">
    <source>
        <dbReference type="Proteomes" id="UP001107558"/>
    </source>
</evidence>
<dbReference type="InterPro" id="IPR020837">
    <property type="entry name" value="Fibrinogen_CS"/>
</dbReference>
<dbReference type="OrthoDB" id="9990035at2759"/>
<keyword evidence="4" id="KW-0732">Signal</keyword>
<accession>A0A9J6C8L5</accession>
<dbReference type="SUPFAM" id="SSF56496">
    <property type="entry name" value="Fibrinogen C-terminal domain-like"/>
    <property type="match status" value="1"/>
</dbReference>
<dbReference type="Pfam" id="PF00147">
    <property type="entry name" value="Fibrinogen_C"/>
    <property type="match status" value="1"/>
</dbReference>
<dbReference type="EMBL" id="JADBJN010000002">
    <property type="protein sequence ID" value="KAG5678216.1"/>
    <property type="molecule type" value="Genomic_DNA"/>
</dbReference>
<protein>
    <recommendedName>
        <fullName evidence="5">Fibrinogen C-terminal domain-containing protein</fullName>
    </recommendedName>
</protein>
<evidence type="ECO:0000256" key="2">
    <source>
        <dbReference type="SAM" id="Coils"/>
    </source>
</evidence>
<comment type="caution">
    <text evidence="6">The sequence shown here is derived from an EMBL/GenBank/DDBJ whole genome shotgun (WGS) entry which is preliminary data.</text>
</comment>
<dbReference type="AlphaFoldDB" id="A0A9J6C8L5"/>
<dbReference type="CDD" id="cd00087">
    <property type="entry name" value="FReD"/>
    <property type="match status" value="1"/>
</dbReference>
<sequence length="683" mass="79200">MARLSNNSNIMLILGLCLASRFVHASKLLNADSSSSSSRSSSEIEINSNDYNDDNKHMNNHNDDEQMPVNDQISVLSKRLEILTEHRQEDYRMLERSLRANVEKHFHDYINVDIKRELKDLRAEIKTLRQRTSPNREKLTSWLSSSITELRSEVAELQASASNLSQTCHQRNLFADDLQSIRDELKTFKLELNAIKSRQEKSDVLLRELREELTAKDAWMKGFDERNGKIQSSSSVDYIRTEAEHKLRHYRLLRAQVQELESSHRLLKRQVTELENQKIIERLQSVEERQRDFENTNFNLSREISNFESSNKKSTLELLEDIAEIETKIDKTIPEIRREITKAEIDSAQLSSNQNILKEEDHNMARTIQALAVSISTLQNERSYQHNLDSEINKLKMEFEKLKASVSAQSHNRDKTHNSYNAASELTSEHYTIDSTVELVRELEKVERQYHNIIESLPSGCHEIESSDNGLHMIAPSDYPHPILARCIGPWTVIQKRYDGSVDFNRSWEEYSKGFGDPNGELWIGNEYLHQLTKDNCTKLRIIIQDIENRTLYADYNSFYVSNRSEGYRIDLGGYSGNASNALDYQNHMKFSSIDVDLDISHDHCAGEYEGGWWFSYCSHGNLNGRYNSGVTWFDVTNNEWIAVKTTLMMITMRQECLNDSNNSEEMYISSVEMNDNHLETHI</sequence>
<dbReference type="InterPro" id="IPR014716">
    <property type="entry name" value="Fibrinogen_a/b/g_C_1"/>
</dbReference>
<gene>
    <name evidence="6" type="ORF">PVAND_007908</name>
</gene>
<evidence type="ECO:0000256" key="1">
    <source>
        <dbReference type="ARBA" id="ARBA00023157"/>
    </source>
</evidence>
<feature type="coiled-coil region" evidence="2">
    <location>
        <begin position="250"/>
        <end position="303"/>
    </location>
</feature>
<dbReference type="InterPro" id="IPR002181">
    <property type="entry name" value="Fibrinogen_a/b/g_C_dom"/>
</dbReference>
<feature type="compositionally biased region" description="Basic and acidic residues" evidence="3">
    <location>
        <begin position="53"/>
        <end position="64"/>
    </location>
</feature>
<dbReference type="GO" id="GO:0005615">
    <property type="term" value="C:extracellular space"/>
    <property type="evidence" value="ECO:0007669"/>
    <property type="project" value="TreeGrafter"/>
</dbReference>
<evidence type="ECO:0000256" key="4">
    <source>
        <dbReference type="SAM" id="SignalP"/>
    </source>
</evidence>
<dbReference type="InterPro" id="IPR050373">
    <property type="entry name" value="Fibrinogen_C-term_domain"/>
</dbReference>
<dbReference type="Gene3D" id="3.90.215.10">
    <property type="entry name" value="Gamma Fibrinogen, chain A, domain 1"/>
    <property type="match status" value="1"/>
</dbReference>
<name>A0A9J6C8L5_POLVA</name>
<feature type="signal peptide" evidence="4">
    <location>
        <begin position="1"/>
        <end position="25"/>
    </location>
</feature>
<dbReference type="Proteomes" id="UP001107558">
    <property type="component" value="Chromosome 2"/>
</dbReference>
<reference evidence="6" key="1">
    <citation type="submission" date="2021-03" db="EMBL/GenBank/DDBJ databases">
        <title>Chromosome level genome of the anhydrobiotic midge Polypedilum vanderplanki.</title>
        <authorList>
            <person name="Yoshida Y."/>
            <person name="Kikawada T."/>
            <person name="Gusev O."/>
        </authorList>
    </citation>
    <scope>NUCLEOTIDE SEQUENCE</scope>
    <source>
        <strain evidence="6">NIAS01</strain>
        <tissue evidence="6">Whole body or cell culture</tissue>
    </source>
</reference>
<dbReference type="SMART" id="SM00186">
    <property type="entry name" value="FBG"/>
    <property type="match status" value="1"/>
</dbReference>
<dbReference type="PANTHER" id="PTHR19143">
    <property type="entry name" value="FIBRINOGEN/TENASCIN/ANGIOPOEITIN"/>
    <property type="match status" value="1"/>
</dbReference>
<feature type="coiled-coil region" evidence="2">
    <location>
        <begin position="111"/>
        <end position="198"/>
    </location>
</feature>
<feature type="region of interest" description="Disordered" evidence="3">
    <location>
        <begin position="32"/>
        <end position="68"/>
    </location>
</feature>
<keyword evidence="1" id="KW-1015">Disulfide bond</keyword>
<proteinExistence type="predicted"/>
<feature type="domain" description="Fibrinogen C-terminal" evidence="5">
    <location>
        <begin position="452"/>
        <end position="655"/>
    </location>
</feature>
<dbReference type="PROSITE" id="PS00514">
    <property type="entry name" value="FIBRINOGEN_C_1"/>
    <property type="match status" value="1"/>
</dbReference>
<keyword evidence="2" id="KW-0175">Coiled coil</keyword>
<organism evidence="6 7">
    <name type="scientific">Polypedilum vanderplanki</name>
    <name type="common">Sleeping chironomid midge</name>
    <dbReference type="NCBI Taxonomy" id="319348"/>
    <lineage>
        <taxon>Eukaryota</taxon>
        <taxon>Metazoa</taxon>
        <taxon>Ecdysozoa</taxon>
        <taxon>Arthropoda</taxon>
        <taxon>Hexapoda</taxon>
        <taxon>Insecta</taxon>
        <taxon>Pterygota</taxon>
        <taxon>Neoptera</taxon>
        <taxon>Endopterygota</taxon>
        <taxon>Diptera</taxon>
        <taxon>Nematocera</taxon>
        <taxon>Chironomoidea</taxon>
        <taxon>Chironomidae</taxon>
        <taxon>Chironominae</taxon>
        <taxon>Polypedilum</taxon>
        <taxon>Polypedilum</taxon>
    </lineage>
</organism>
<dbReference type="PROSITE" id="PS51406">
    <property type="entry name" value="FIBRINOGEN_C_2"/>
    <property type="match status" value="1"/>
</dbReference>